<evidence type="ECO:0000256" key="7">
    <source>
        <dbReference type="ARBA" id="ARBA00072305"/>
    </source>
</evidence>
<dbReference type="Pfam" id="PF02770">
    <property type="entry name" value="Acyl-CoA_dh_M"/>
    <property type="match status" value="1"/>
</dbReference>
<sequence>MDFDLTEEQRLVRDTARDFAAREIAPKAAEIDKSGRWPSEIVAKMAELGFLGMAIPEEYGGAGLDNVSYSLVMEEISAACASCGVIMSVNNSLFCDPIYKFGTPEQKKEVLTACAKGEKLGCFGLTEPMSGSDAQTMATSAEKVDGGWVINGAKNWITNGPHADYILVFAITDRSGSKVKHTAFLVPKGTPGYTQASPDHKLGIHGAHSCTVFFENCKVPDSAVVGNVGEGFKVAMATLDGGRIGIASQALGIAKASLETSVAYAKERKSFGVPISQHQAIQFMLADMAVELDAARLLTWRAASMKDAGTRHSMQSAEAKLYASEMATRVAHKAIQIHGGYGYSTEFPVERHYRDARITEIYEGTSEIQRIVIAASLLKA</sequence>
<dbReference type="GO" id="GO:0046359">
    <property type="term" value="P:butyrate catabolic process"/>
    <property type="evidence" value="ECO:0007669"/>
    <property type="project" value="TreeGrafter"/>
</dbReference>
<proteinExistence type="inferred from homology"/>
<evidence type="ECO:0000256" key="4">
    <source>
        <dbReference type="ARBA" id="ARBA00022827"/>
    </source>
</evidence>
<dbReference type="FunFam" id="1.20.140.10:FF:000004">
    <property type="entry name" value="Acyl-CoA dehydrogenase FadE25"/>
    <property type="match status" value="1"/>
</dbReference>
<dbReference type="CDD" id="cd01158">
    <property type="entry name" value="SCAD_SBCAD"/>
    <property type="match status" value="1"/>
</dbReference>
<evidence type="ECO:0000313" key="13">
    <source>
        <dbReference type="Proteomes" id="UP000064967"/>
    </source>
</evidence>
<dbReference type="Pfam" id="PF00441">
    <property type="entry name" value="Acyl-CoA_dh_1"/>
    <property type="match status" value="1"/>
</dbReference>
<dbReference type="InterPro" id="IPR006091">
    <property type="entry name" value="Acyl-CoA_Oxase/DH_mid-dom"/>
</dbReference>
<dbReference type="InterPro" id="IPR009100">
    <property type="entry name" value="AcylCoA_DH/oxidase_NM_dom_sf"/>
</dbReference>
<dbReference type="PIRSF" id="PIRSF016578">
    <property type="entry name" value="HsaA"/>
    <property type="match status" value="1"/>
</dbReference>
<dbReference type="InterPro" id="IPR009075">
    <property type="entry name" value="AcylCo_DH/oxidase_C"/>
</dbReference>
<dbReference type="FunFam" id="1.10.540.10:FF:000002">
    <property type="entry name" value="Acyl-CoA dehydrogenase FadE19"/>
    <property type="match status" value="1"/>
</dbReference>
<dbReference type="RefSeq" id="WP_146650244.1">
    <property type="nucleotide sequence ID" value="NZ_CP012333.1"/>
</dbReference>
<dbReference type="Pfam" id="PF02771">
    <property type="entry name" value="Acyl-CoA_dh_N"/>
    <property type="match status" value="1"/>
</dbReference>
<organism evidence="12 13">
    <name type="scientific">Labilithrix luteola</name>
    <dbReference type="NCBI Taxonomy" id="1391654"/>
    <lineage>
        <taxon>Bacteria</taxon>
        <taxon>Pseudomonadati</taxon>
        <taxon>Myxococcota</taxon>
        <taxon>Polyangia</taxon>
        <taxon>Polyangiales</taxon>
        <taxon>Labilitrichaceae</taxon>
        <taxon>Labilithrix</taxon>
    </lineage>
</organism>
<dbReference type="FunFam" id="2.40.110.10:FF:000001">
    <property type="entry name" value="Acyl-CoA dehydrogenase, mitochondrial"/>
    <property type="match status" value="1"/>
</dbReference>
<dbReference type="Proteomes" id="UP000064967">
    <property type="component" value="Chromosome"/>
</dbReference>
<feature type="domain" description="Acyl-CoA dehydrogenase/oxidase C-terminal" evidence="9">
    <location>
        <begin position="229"/>
        <end position="378"/>
    </location>
</feature>
<dbReference type="GO" id="GO:0050660">
    <property type="term" value="F:flavin adenine dinucleotide binding"/>
    <property type="evidence" value="ECO:0007669"/>
    <property type="project" value="InterPro"/>
</dbReference>
<dbReference type="EC" id="1.3.8.10" evidence="6"/>
<comment type="similarity">
    <text evidence="2 8">Belongs to the acyl-CoA dehydrogenase family.</text>
</comment>
<dbReference type="InterPro" id="IPR046373">
    <property type="entry name" value="Acyl-CoA_Oxase/DH_mid-dom_sf"/>
</dbReference>
<reference evidence="12 13" key="1">
    <citation type="submission" date="2015-08" db="EMBL/GenBank/DDBJ databases">
        <authorList>
            <person name="Babu N.S."/>
            <person name="Beckwith C.J."/>
            <person name="Beseler K.G."/>
            <person name="Brison A."/>
            <person name="Carone J.V."/>
            <person name="Caskin T.P."/>
            <person name="Diamond M."/>
            <person name="Durham M.E."/>
            <person name="Foxe J.M."/>
            <person name="Go M."/>
            <person name="Henderson B.A."/>
            <person name="Jones I.B."/>
            <person name="McGettigan J.A."/>
            <person name="Micheletti S.J."/>
            <person name="Nasrallah M.E."/>
            <person name="Ortiz D."/>
            <person name="Piller C.R."/>
            <person name="Privatt S.R."/>
            <person name="Schneider S.L."/>
            <person name="Sharp S."/>
            <person name="Smith T.C."/>
            <person name="Stanton J.D."/>
            <person name="Ullery H.E."/>
            <person name="Wilson R.J."/>
            <person name="Serrano M.G."/>
            <person name="Buck G."/>
            <person name="Lee V."/>
            <person name="Wang Y."/>
            <person name="Carvalho R."/>
            <person name="Voegtly L."/>
            <person name="Shi R."/>
            <person name="Duckworth R."/>
            <person name="Johnson A."/>
            <person name="Loviza R."/>
            <person name="Walstead R."/>
            <person name="Shah Z."/>
            <person name="Kiflezghi M."/>
            <person name="Wade K."/>
            <person name="Ball S.L."/>
            <person name="Bradley K.W."/>
            <person name="Asai D.J."/>
            <person name="Bowman C.A."/>
            <person name="Russell D.A."/>
            <person name="Pope W.H."/>
            <person name="Jacobs-Sera D."/>
            <person name="Hendrix R.W."/>
            <person name="Hatfull G.F."/>
        </authorList>
    </citation>
    <scope>NUCLEOTIDE SEQUENCE [LARGE SCALE GENOMIC DNA]</scope>
    <source>
        <strain evidence="12 13">DSM 27648</strain>
    </source>
</reference>
<dbReference type="PANTHER" id="PTHR43884:SF12">
    <property type="entry name" value="ISOVALERYL-COA DEHYDROGENASE, MITOCHONDRIAL-RELATED"/>
    <property type="match status" value="1"/>
</dbReference>
<name>A0A0K1PZQ2_9BACT</name>
<evidence type="ECO:0000259" key="11">
    <source>
        <dbReference type="Pfam" id="PF02771"/>
    </source>
</evidence>
<comment type="cofactor">
    <cofactor evidence="1 8">
        <name>FAD</name>
        <dbReference type="ChEBI" id="CHEBI:57692"/>
    </cofactor>
</comment>
<feature type="domain" description="Acyl-CoA oxidase/dehydrogenase middle" evidence="10">
    <location>
        <begin position="122"/>
        <end position="217"/>
    </location>
</feature>
<dbReference type="InterPro" id="IPR013786">
    <property type="entry name" value="AcylCoA_DH/ox_N"/>
</dbReference>
<dbReference type="PANTHER" id="PTHR43884">
    <property type="entry name" value="ACYL-COA DEHYDROGENASE"/>
    <property type="match status" value="1"/>
</dbReference>
<dbReference type="Gene3D" id="2.40.110.10">
    <property type="entry name" value="Butyryl-CoA Dehydrogenase, subunit A, domain 2"/>
    <property type="match status" value="1"/>
</dbReference>
<dbReference type="SUPFAM" id="SSF56645">
    <property type="entry name" value="Acyl-CoA dehydrogenase NM domain-like"/>
    <property type="match status" value="1"/>
</dbReference>
<dbReference type="GO" id="GO:0033539">
    <property type="term" value="P:fatty acid beta-oxidation using acyl-CoA dehydrogenase"/>
    <property type="evidence" value="ECO:0007669"/>
    <property type="project" value="TreeGrafter"/>
</dbReference>
<feature type="domain" description="Acyl-CoA dehydrogenase/oxidase N-terminal" evidence="11">
    <location>
        <begin position="6"/>
        <end position="118"/>
    </location>
</feature>
<keyword evidence="3 8" id="KW-0285">Flavoprotein</keyword>
<evidence type="ECO:0000313" key="12">
    <source>
        <dbReference type="EMBL" id="AKU99015.1"/>
    </source>
</evidence>
<dbReference type="EMBL" id="CP012333">
    <property type="protein sequence ID" value="AKU99015.1"/>
    <property type="molecule type" value="Genomic_DNA"/>
</dbReference>
<dbReference type="PATRIC" id="fig|1391654.3.peg.5757"/>
<evidence type="ECO:0000256" key="5">
    <source>
        <dbReference type="ARBA" id="ARBA00023002"/>
    </source>
</evidence>
<dbReference type="InterPro" id="IPR036250">
    <property type="entry name" value="AcylCo_DH-like_C"/>
</dbReference>
<gene>
    <name evidence="12" type="ORF">AKJ09_05679</name>
</gene>
<dbReference type="AlphaFoldDB" id="A0A0K1PZQ2"/>
<dbReference type="SUPFAM" id="SSF47203">
    <property type="entry name" value="Acyl-CoA dehydrogenase C-terminal domain-like"/>
    <property type="match status" value="1"/>
</dbReference>
<dbReference type="Gene3D" id="1.10.540.10">
    <property type="entry name" value="Acyl-CoA dehydrogenase/oxidase, N-terminal domain"/>
    <property type="match status" value="1"/>
</dbReference>
<evidence type="ECO:0000256" key="3">
    <source>
        <dbReference type="ARBA" id="ARBA00022630"/>
    </source>
</evidence>
<evidence type="ECO:0000259" key="10">
    <source>
        <dbReference type="Pfam" id="PF02770"/>
    </source>
</evidence>
<evidence type="ECO:0000256" key="6">
    <source>
        <dbReference type="ARBA" id="ARBA00066362"/>
    </source>
</evidence>
<keyword evidence="5 8" id="KW-0560">Oxidoreductase</keyword>
<dbReference type="PROSITE" id="PS00073">
    <property type="entry name" value="ACYL_COA_DH_2"/>
    <property type="match status" value="1"/>
</dbReference>
<protein>
    <recommendedName>
        <fullName evidence="7">Cyclohex-1-ene-1-carbonyl-CoA dehydrogenase</fullName>
        <ecNumber evidence="6">1.3.8.10</ecNumber>
    </recommendedName>
</protein>
<evidence type="ECO:0000256" key="2">
    <source>
        <dbReference type="ARBA" id="ARBA00009347"/>
    </source>
</evidence>
<keyword evidence="13" id="KW-1185">Reference proteome</keyword>
<dbReference type="GO" id="GO:0003995">
    <property type="term" value="F:acyl-CoA dehydrogenase activity"/>
    <property type="evidence" value="ECO:0007669"/>
    <property type="project" value="InterPro"/>
</dbReference>
<dbReference type="OrthoDB" id="9765339at2"/>
<dbReference type="STRING" id="1391654.AKJ09_05679"/>
<evidence type="ECO:0000256" key="1">
    <source>
        <dbReference type="ARBA" id="ARBA00001974"/>
    </source>
</evidence>
<evidence type="ECO:0000256" key="8">
    <source>
        <dbReference type="RuleBase" id="RU362125"/>
    </source>
</evidence>
<keyword evidence="4 8" id="KW-0274">FAD</keyword>
<dbReference type="KEGG" id="llu:AKJ09_05679"/>
<dbReference type="InterPro" id="IPR006089">
    <property type="entry name" value="Acyl-CoA_DH_CS"/>
</dbReference>
<evidence type="ECO:0000259" key="9">
    <source>
        <dbReference type="Pfam" id="PF00441"/>
    </source>
</evidence>
<accession>A0A0K1PZQ2</accession>
<dbReference type="InterPro" id="IPR037069">
    <property type="entry name" value="AcylCoA_DH/ox_N_sf"/>
</dbReference>
<dbReference type="Gene3D" id="1.20.140.10">
    <property type="entry name" value="Butyryl-CoA Dehydrogenase, subunit A, domain 3"/>
    <property type="match status" value="1"/>
</dbReference>